<accession>A0ABP8E472</accession>
<proteinExistence type="inferred from homology"/>
<organism evidence="3 4">
    <name type="scientific">Frondihabitans peucedani</name>
    <dbReference type="NCBI Taxonomy" id="598626"/>
    <lineage>
        <taxon>Bacteria</taxon>
        <taxon>Bacillati</taxon>
        <taxon>Actinomycetota</taxon>
        <taxon>Actinomycetes</taxon>
        <taxon>Micrococcales</taxon>
        <taxon>Microbacteriaceae</taxon>
        <taxon>Frondihabitans</taxon>
    </lineage>
</organism>
<evidence type="ECO:0000259" key="2">
    <source>
        <dbReference type="SMART" id="SM00867"/>
    </source>
</evidence>
<dbReference type="InterPro" id="IPR036761">
    <property type="entry name" value="TTHA0802/YceI-like_sf"/>
</dbReference>
<dbReference type="PANTHER" id="PTHR34406">
    <property type="entry name" value="PROTEIN YCEI"/>
    <property type="match status" value="1"/>
</dbReference>
<protein>
    <submittedName>
        <fullName evidence="3">YceI family protein</fullName>
    </submittedName>
</protein>
<reference evidence="4" key="1">
    <citation type="journal article" date="2019" name="Int. J. Syst. Evol. Microbiol.">
        <title>The Global Catalogue of Microorganisms (GCM) 10K type strain sequencing project: providing services to taxonomists for standard genome sequencing and annotation.</title>
        <authorList>
            <consortium name="The Broad Institute Genomics Platform"/>
            <consortium name="The Broad Institute Genome Sequencing Center for Infectious Disease"/>
            <person name="Wu L."/>
            <person name="Ma J."/>
        </authorList>
    </citation>
    <scope>NUCLEOTIDE SEQUENCE [LARGE SCALE GENOMIC DNA]</scope>
    <source>
        <strain evidence="4">JCM 17442</strain>
    </source>
</reference>
<dbReference type="EMBL" id="BAABAU010000003">
    <property type="protein sequence ID" value="GAA4266891.1"/>
    <property type="molecule type" value="Genomic_DNA"/>
</dbReference>
<feature type="domain" description="Lipid/polyisoprenoid-binding YceI-like" evidence="2">
    <location>
        <begin position="15"/>
        <end position="182"/>
    </location>
</feature>
<sequence length="185" mass="19705">MAISTATIPGYVAGTWTLDPAHSEITFSVRHLAISKVKGKFESFDVNVTTGESIVDSTIKATIDVASVTTGNADRDGHLQSGDFFLTEEHPQLVFQSTKITEDGDDLLIDGDFTMRGVTKPVTLKAEFGGIVTDGYGQTKAGFSAKGKIDRTEFGVNFNAALETGGVLLSNDVAIDMEIQLVLAK</sequence>
<evidence type="ECO:0000256" key="1">
    <source>
        <dbReference type="ARBA" id="ARBA00008812"/>
    </source>
</evidence>
<dbReference type="SUPFAM" id="SSF101874">
    <property type="entry name" value="YceI-like"/>
    <property type="match status" value="1"/>
</dbReference>
<dbReference type="RefSeq" id="WP_344796673.1">
    <property type="nucleotide sequence ID" value="NZ_BAABAU010000003.1"/>
</dbReference>
<comment type="similarity">
    <text evidence="1">Belongs to the UPF0312 family.</text>
</comment>
<dbReference type="InterPro" id="IPR007372">
    <property type="entry name" value="Lipid/polyisoprenoid-bd_YceI"/>
</dbReference>
<dbReference type="SMART" id="SM00867">
    <property type="entry name" value="YceI"/>
    <property type="match status" value="1"/>
</dbReference>
<gene>
    <name evidence="3" type="ORF">GCM10022256_25030</name>
</gene>
<evidence type="ECO:0000313" key="3">
    <source>
        <dbReference type="EMBL" id="GAA4266891.1"/>
    </source>
</evidence>
<keyword evidence="4" id="KW-1185">Reference proteome</keyword>
<dbReference type="Proteomes" id="UP001501594">
    <property type="component" value="Unassembled WGS sequence"/>
</dbReference>
<dbReference type="Pfam" id="PF04264">
    <property type="entry name" value="YceI"/>
    <property type="match status" value="1"/>
</dbReference>
<comment type="caution">
    <text evidence="3">The sequence shown here is derived from an EMBL/GenBank/DDBJ whole genome shotgun (WGS) entry which is preliminary data.</text>
</comment>
<dbReference type="Gene3D" id="2.40.128.110">
    <property type="entry name" value="Lipid/polyisoprenoid-binding, YceI-like"/>
    <property type="match status" value="1"/>
</dbReference>
<dbReference type="PANTHER" id="PTHR34406:SF1">
    <property type="entry name" value="PROTEIN YCEI"/>
    <property type="match status" value="1"/>
</dbReference>
<evidence type="ECO:0000313" key="4">
    <source>
        <dbReference type="Proteomes" id="UP001501594"/>
    </source>
</evidence>
<name>A0ABP8E472_9MICO</name>